<dbReference type="Proteomes" id="UP000610124">
    <property type="component" value="Unassembled WGS sequence"/>
</dbReference>
<accession>A0A8H9I1X1</accession>
<comment type="caution">
    <text evidence="5">The sequence shown here is derived from an EMBL/GenBank/DDBJ whole genome shotgun (WGS) entry which is preliminary data.</text>
</comment>
<protein>
    <submittedName>
        <fullName evidence="5">Short-chain dehydrogenase/reductase</fullName>
    </submittedName>
</protein>
<dbReference type="NCBIfam" id="NF004824">
    <property type="entry name" value="PRK06180.1"/>
    <property type="match status" value="1"/>
</dbReference>
<evidence type="ECO:0000256" key="2">
    <source>
        <dbReference type="ARBA" id="ARBA00023002"/>
    </source>
</evidence>
<sequence length="291" mass="30784">MGLTTEHKGIDMTRTWLITGASRGFGRCLTEAVLESGDQVLATARQPEQLADLISRYGARVRTTALDVTDAAAARAAVDGAVAAFGRLDVVVNNAGYANSGPIEEMTDQDFREQFETNFFGVVNVTRAALPVLREQRSGVFVQFSSLGGRVGGTPGMGAYQSAKFAVEGFSEVLAGEVAPFGVKVVIVEPGAFRTDWQGSSMELHPVVGPDYEETVGAMNRYRQENNGTQPGDPARAARVIIDVIGHDDPPRRLLLGAQAVTAALAAGAARAEETRKWAGASAAADFPAEQ</sequence>
<name>A0A8H9I1X1_KITAU</name>
<evidence type="ECO:0000259" key="4">
    <source>
        <dbReference type="SMART" id="SM00822"/>
    </source>
</evidence>
<dbReference type="Pfam" id="PF00106">
    <property type="entry name" value="adh_short"/>
    <property type="match status" value="1"/>
</dbReference>
<dbReference type="AlphaFoldDB" id="A0A8H9I1X1"/>
<keyword evidence="2" id="KW-0560">Oxidoreductase</keyword>
<reference evidence="5" key="1">
    <citation type="journal article" date="2014" name="Int. J. Syst. Evol. Microbiol.">
        <title>Complete genome sequence of Corynebacterium casei LMG S-19264T (=DSM 44701T), isolated from a smear-ripened cheese.</title>
        <authorList>
            <consortium name="US DOE Joint Genome Institute (JGI-PGF)"/>
            <person name="Walter F."/>
            <person name="Albersmeier A."/>
            <person name="Kalinowski J."/>
            <person name="Ruckert C."/>
        </authorList>
    </citation>
    <scope>NUCLEOTIDE SEQUENCE</scope>
    <source>
        <strain evidence="5">JCM 4434</strain>
    </source>
</reference>
<evidence type="ECO:0000256" key="1">
    <source>
        <dbReference type="ARBA" id="ARBA00006484"/>
    </source>
</evidence>
<comment type="similarity">
    <text evidence="1 3">Belongs to the short-chain dehydrogenases/reductases (SDR) family.</text>
</comment>
<feature type="domain" description="Ketoreductase" evidence="4">
    <location>
        <begin position="14"/>
        <end position="200"/>
    </location>
</feature>
<evidence type="ECO:0000256" key="3">
    <source>
        <dbReference type="RuleBase" id="RU000363"/>
    </source>
</evidence>
<dbReference type="InterPro" id="IPR057326">
    <property type="entry name" value="KR_dom"/>
</dbReference>
<dbReference type="InterPro" id="IPR051911">
    <property type="entry name" value="SDR_oxidoreductase"/>
</dbReference>
<dbReference type="EMBL" id="BMUB01000038">
    <property type="protein sequence ID" value="GGV05884.1"/>
    <property type="molecule type" value="Genomic_DNA"/>
</dbReference>
<dbReference type="SMART" id="SM00822">
    <property type="entry name" value="PKS_KR"/>
    <property type="match status" value="1"/>
</dbReference>
<organism evidence="5 6">
    <name type="scientific">Kitasatospora aureofaciens</name>
    <name type="common">Streptomyces aureofaciens</name>
    <dbReference type="NCBI Taxonomy" id="1894"/>
    <lineage>
        <taxon>Bacteria</taxon>
        <taxon>Bacillati</taxon>
        <taxon>Actinomycetota</taxon>
        <taxon>Actinomycetes</taxon>
        <taxon>Kitasatosporales</taxon>
        <taxon>Streptomycetaceae</taxon>
        <taxon>Kitasatospora</taxon>
    </lineage>
</organism>
<evidence type="ECO:0000313" key="6">
    <source>
        <dbReference type="Proteomes" id="UP000610124"/>
    </source>
</evidence>
<proteinExistence type="inferred from homology"/>
<dbReference type="CDD" id="cd05374">
    <property type="entry name" value="17beta-HSD-like_SDR_c"/>
    <property type="match status" value="1"/>
</dbReference>
<dbReference type="Gene3D" id="3.40.50.720">
    <property type="entry name" value="NAD(P)-binding Rossmann-like Domain"/>
    <property type="match status" value="1"/>
</dbReference>
<dbReference type="PANTHER" id="PTHR43976:SF16">
    <property type="entry name" value="SHORT-CHAIN DEHYDROGENASE_REDUCTASE FAMILY PROTEIN"/>
    <property type="match status" value="1"/>
</dbReference>
<dbReference type="SUPFAM" id="SSF51735">
    <property type="entry name" value="NAD(P)-binding Rossmann-fold domains"/>
    <property type="match status" value="1"/>
</dbReference>
<dbReference type="PRINTS" id="PR00080">
    <property type="entry name" value="SDRFAMILY"/>
</dbReference>
<dbReference type="NCBIfam" id="NF006114">
    <property type="entry name" value="PRK08263.1"/>
    <property type="match status" value="1"/>
</dbReference>
<dbReference type="PRINTS" id="PR00081">
    <property type="entry name" value="GDHRDH"/>
</dbReference>
<evidence type="ECO:0000313" key="5">
    <source>
        <dbReference type="EMBL" id="GGV05884.1"/>
    </source>
</evidence>
<dbReference type="InterPro" id="IPR036291">
    <property type="entry name" value="NAD(P)-bd_dom_sf"/>
</dbReference>
<reference evidence="5" key="2">
    <citation type="submission" date="2020-09" db="EMBL/GenBank/DDBJ databases">
        <authorList>
            <person name="Sun Q."/>
            <person name="Ohkuma M."/>
        </authorList>
    </citation>
    <scope>NUCLEOTIDE SEQUENCE</scope>
    <source>
        <strain evidence="5">JCM 4434</strain>
    </source>
</reference>
<dbReference type="PANTHER" id="PTHR43976">
    <property type="entry name" value="SHORT CHAIN DEHYDROGENASE"/>
    <property type="match status" value="1"/>
</dbReference>
<dbReference type="GO" id="GO:0016491">
    <property type="term" value="F:oxidoreductase activity"/>
    <property type="evidence" value="ECO:0007669"/>
    <property type="project" value="UniProtKB-KW"/>
</dbReference>
<gene>
    <name evidence="5" type="ORF">GCM10010502_71000</name>
</gene>
<dbReference type="InterPro" id="IPR002347">
    <property type="entry name" value="SDR_fam"/>
</dbReference>